<dbReference type="Pfam" id="PF17917">
    <property type="entry name" value="RT_RNaseH"/>
    <property type="match status" value="1"/>
</dbReference>
<reference evidence="9 10" key="1">
    <citation type="submission" date="2023-03" db="EMBL/GenBank/DDBJ databases">
        <title>High-quality genome of Scylla paramamosain provides insights in environmental adaptation.</title>
        <authorList>
            <person name="Zhang L."/>
        </authorList>
    </citation>
    <scope>NUCLEOTIDE SEQUENCE [LARGE SCALE GENOMIC DNA]</scope>
    <source>
        <strain evidence="9">LZ_2023a</strain>
        <tissue evidence="9">Muscle</tissue>
    </source>
</reference>
<feature type="domain" description="Reverse transcriptase RNase H-like" evidence="8">
    <location>
        <begin position="128"/>
        <end position="192"/>
    </location>
</feature>
<evidence type="ECO:0000256" key="4">
    <source>
        <dbReference type="ARBA" id="ARBA00022759"/>
    </source>
</evidence>
<feature type="compositionally biased region" description="Pro residues" evidence="7">
    <location>
        <begin position="22"/>
        <end position="31"/>
    </location>
</feature>
<dbReference type="AlphaFoldDB" id="A0AAW0UNL9"/>
<dbReference type="PANTHER" id="PTHR37984:SF5">
    <property type="entry name" value="PROTEIN NYNRIN-LIKE"/>
    <property type="match status" value="1"/>
</dbReference>
<evidence type="ECO:0000256" key="7">
    <source>
        <dbReference type="SAM" id="MobiDB-lite"/>
    </source>
</evidence>
<accession>A0AAW0UNL9</accession>
<dbReference type="EMBL" id="JARAKH010000010">
    <property type="protein sequence ID" value="KAK8400566.1"/>
    <property type="molecule type" value="Genomic_DNA"/>
</dbReference>
<keyword evidence="2" id="KW-0548">Nucleotidyltransferase</keyword>
<dbReference type="GO" id="GO:0016787">
    <property type="term" value="F:hydrolase activity"/>
    <property type="evidence" value="ECO:0007669"/>
    <property type="project" value="UniProtKB-KW"/>
</dbReference>
<protein>
    <recommendedName>
        <fullName evidence="8">Reverse transcriptase RNase H-like domain-containing protein</fullName>
    </recommendedName>
</protein>
<evidence type="ECO:0000256" key="6">
    <source>
        <dbReference type="ARBA" id="ARBA00022918"/>
    </source>
</evidence>
<evidence type="ECO:0000256" key="3">
    <source>
        <dbReference type="ARBA" id="ARBA00022722"/>
    </source>
</evidence>
<dbReference type="PANTHER" id="PTHR37984">
    <property type="entry name" value="PROTEIN CBG26694"/>
    <property type="match status" value="1"/>
</dbReference>
<dbReference type="GO" id="GO:0003964">
    <property type="term" value="F:RNA-directed DNA polymerase activity"/>
    <property type="evidence" value="ECO:0007669"/>
    <property type="project" value="UniProtKB-KW"/>
</dbReference>
<organism evidence="9 10">
    <name type="scientific">Scylla paramamosain</name>
    <name type="common">Mud crab</name>
    <dbReference type="NCBI Taxonomy" id="85552"/>
    <lineage>
        <taxon>Eukaryota</taxon>
        <taxon>Metazoa</taxon>
        <taxon>Ecdysozoa</taxon>
        <taxon>Arthropoda</taxon>
        <taxon>Crustacea</taxon>
        <taxon>Multicrustacea</taxon>
        <taxon>Malacostraca</taxon>
        <taxon>Eumalacostraca</taxon>
        <taxon>Eucarida</taxon>
        <taxon>Decapoda</taxon>
        <taxon>Pleocyemata</taxon>
        <taxon>Brachyura</taxon>
        <taxon>Eubrachyura</taxon>
        <taxon>Portunoidea</taxon>
        <taxon>Portunidae</taxon>
        <taxon>Portuninae</taxon>
        <taxon>Scylla</taxon>
    </lineage>
</organism>
<feature type="region of interest" description="Disordered" evidence="7">
    <location>
        <begin position="22"/>
        <end position="53"/>
    </location>
</feature>
<dbReference type="InterPro" id="IPR041373">
    <property type="entry name" value="RT_RNaseH"/>
</dbReference>
<dbReference type="InterPro" id="IPR043502">
    <property type="entry name" value="DNA/RNA_pol_sf"/>
</dbReference>
<dbReference type="InterPro" id="IPR050951">
    <property type="entry name" value="Retrovirus_Pol_polyprotein"/>
</dbReference>
<keyword evidence="4" id="KW-0255">Endonuclease</keyword>
<dbReference type="SUPFAM" id="SSF56672">
    <property type="entry name" value="DNA/RNA polymerases"/>
    <property type="match status" value="1"/>
</dbReference>
<keyword evidence="6" id="KW-0695">RNA-directed DNA polymerase</keyword>
<keyword evidence="3" id="KW-0540">Nuclease</keyword>
<name>A0AAW0UNL9_SCYPA</name>
<evidence type="ECO:0000256" key="1">
    <source>
        <dbReference type="ARBA" id="ARBA00022679"/>
    </source>
</evidence>
<evidence type="ECO:0000256" key="2">
    <source>
        <dbReference type="ARBA" id="ARBA00022695"/>
    </source>
</evidence>
<keyword evidence="5" id="KW-0378">Hydrolase</keyword>
<sequence length="245" mass="27222">MEARIACNMAALGPVCLKPGRPLSPAPPPPSSHSAHTCLDGKRGEEGGGWEEEVVEEEEDIRLVRRWRRWMKRSGGGEEGIRHVLEYLRRGREAGMKRDEENIRTFDLRHAVRQRHVTPGPSSSGSADASNIAIGGVLLCFFSRKLLKAESNSSTFDLEFLAVHQAIRHFRHFLKDITFTIQTNHMPLLYAASAVISPPSLNSVAPFDTCRQEESGRQRPFQSPHRLSTARAQLQPTRQGAAAGP</sequence>
<evidence type="ECO:0000256" key="5">
    <source>
        <dbReference type="ARBA" id="ARBA00022801"/>
    </source>
</evidence>
<proteinExistence type="predicted"/>
<keyword evidence="10" id="KW-1185">Reference proteome</keyword>
<feature type="region of interest" description="Disordered" evidence="7">
    <location>
        <begin position="211"/>
        <end position="245"/>
    </location>
</feature>
<dbReference type="Proteomes" id="UP001487740">
    <property type="component" value="Unassembled WGS sequence"/>
</dbReference>
<keyword evidence="1" id="KW-0808">Transferase</keyword>
<comment type="caution">
    <text evidence="9">The sequence shown here is derived from an EMBL/GenBank/DDBJ whole genome shotgun (WGS) entry which is preliminary data.</text>
</comment>
<evidence type="ECO:0000313" key="9">
    <source>
        <dbReference type="EMBL" id="KAK8400566.1"/>
    </source>
</evidence>
<evidence type="ECO:0000313" key="10">
    <source>
        <dbReference type="Proteomes" id="UP001487740"/>
    </source>
</evidence>
<evidence type="ECO:0000259" key="8">
    <source>
        <dbReference type="Pfam" id="PF17917"/>
    </source>
</evidence>
<dbReference type="GO" id="GO:0004519">
    <property type="term" value="F:endonuclease activity"/>
    <property type="evidence" value="ECO:0007669"/>
    <property type="project" value="UniProtKB-KW"/>
</dbReference>
<gene>
    <name evidence="9" type="ORF">O3P69_003321</name>
</gene>